<dbReference type="AlphaFoldDB" id="A0AAV1W9G6"/>
<name>A0AAV1W9G6_LUPLU</name>
<comment type="caution">
    <text evidence="2">The sequence shown here is derived from an EMBL/GenBank/DDBJ whole genome shotgun (WGS) entry which is preliminary data.</text>
</comment>
<accession>A0AAV1W9G6</accession>
<protein>
    <submittedName>
        <fullName evidence="2">Uncharacterized protein</fullName>
    </submittedName>
</protein>
<proteinExistence type="predicted"/>
<dbReference type="PANTHER" id="PTHR35486:SF1">
    <property type="entry name" value="OS02G0689500 PROTEIN"/>
    <property type="match status" value="1"/>
</dbReference>
<dbReference type="EMBL" id="CAXHTB010000005">
    <property type="protein sequence ID" value="CAL0305970.1"/>
    <property type="molecule type" value="Genomic_DNA"/>
</dbReference>
<feature type="region of interest" description="Disordered" evidence="1">
    <location>
        <begin position="115"/>
        <end position="179"/>
    </location>
</feature>
<reference evidence="2 3" key="1">
    <citation type="submission" date="2024-03" db="EMBL/GenBank/DDBJ databases">
        <authorList>
            <person name="Martinez-Hernandez J."/>
        </authorList>
    </citation>
    <scope>NUCLEOTIDE SEQUENCE [LARGE SCALE GENOMIC DNA]</scope>
</reference>
<dbReference type="PANTHER" id="PTHR35486">
    <property type="entry name" value="EXPRESSED PROTEIN"/>
    <property type="match status" value="1"/>
</dbReference>
<sequence>MRCKKHLQDLTSTVGVCASCLRHRLQPLFEAQAQQARVYPRSSAVDVAASDDIGKHGNVTRRKTDRDRDRRIERSSYSTPQGGPTFAGEGKPPSSKKKLGKLWILSNLFNSRSNKSEISSRESCDPSSSSAAAVSPSWLSTILQGRRKNRRRECEQSGNGNLTEDNVIGEKSPRRRQNTAAIEKRWRLGMSGKRVSGMVICLSPLVGGNQKRKCAQN</sequence>
<evidence type="ECO:0000313" key="2">
    <source>
        <dbReference type="EMBL" id="CAL0305970.1"/>
    </source>
</evidence>
<feature type="compositionally biased region" description="Basic and acidic residues" evidence="1">
    <location>
        <begin position="115"/>
        <end position="124"/>
    </location>
</feature>
<dbReference type="Proteomes" id="UP001497480">
    <property type="component" value="Unassembled WGS sequence"/>
</dbReference>
<gene>
    <name evidence="2" type="ORF">LLUT_LOCUS7030</name>
</gene>
<organism evidence="2 3">
    <name type="scientific">Lupinus luteus</name>
    <name type="common">European yellow lupine</name>
    <dbReference type="NCBI Taxonomy" id="3873"/>
    <lineage>
        <taxon>Eukaryota</taxon>
        <taxon>Viridiplantae</taxon>
        <taxon>Streptophyta</taxon>
        <taxon>Embryophyta</taxon>
        <taxon>Tracheophyta</taxon>
        <taxon>Spermatophyta</taxon>
        <taxon>Magnoliopsida</taxon>
        <taxon>eudicotyledons</taxon>
        <taxon>Gunneridae</taxon>
        <taxon>Pentapetalae</taxon>
        <taxon>rosids</taxon>
        <taxon>fabids</taxon>
        <taxon>Fabales</taxon>
        <taxon>Fabaceae</taxon>
        <taxon>Papilionoideae</taxon>
        <taxon>50 kb inversion clade</taxon>
        <taxon>genistoids sensu lato</taxon>
        <taxon>core genistoids</taxon>
        <taxon>Genisteae</taxon>
        <taxon>Lupinus</taxon>
    </lineage>
</organism>
<evidence type="ECO:0000313" key="3">
    <source>
        <dbReference type="Proteomes" id="UP001497480"/>
    </source>
</evidence>
<feature type="compositionally biased region" description="Low complexity" evidence="1">
    <location>
        <begin position="125"/>
        <end position="140"/>
    </location>
</feature>
<keyword evidence="3" id="KW-1185">Reference proteome</keyword>
<feature type="compositionally biased region" description="Basic and acidic residues" evidence="1">
    <location>
        <begin position="62"/>
        <end position="74"/>
    </location>
</feature>
<evidence type="ECO:0000256" key="1">
    <source>
        <dbReference type="SAM" id="MobiDB-lite"/>
    </source>
</evidence>
<feature type="region of interest" description="Disordered" evidence="1">
    <location>
        <begin position="49"/>
        <end position="95"/>
    </location>
</feature>